<feature type="chain" id="PRO_5040271335" description="Fibroblast growth factor binding protein 2" evidence="8">
    <location>
        <begin position="22"/>
        <end position="220"/>
    </location>
</feature>
<evidence type="ECO:0000256" key="5">
    <source>
        <dbReference type="ARBA" id="ARBA00023157"/>
    </source>
</evidence>
<sequence>MWTQASASLLLLACCLWPAEAQSDSRRQNIGDEPLKFKTKAQDSCTMTITGHGDYTRLRLSCRSSEGSYWCEYVGKPYNCRNYNKNPRHYFVQMMWGFRKLNNACQAPKKIRPQMCRRATDDSQMIFSSASSSHLWQDPSSRPNPGAQAARPEPRPAPTRPESGRRPSSKSIPVQPREKTSQKTTPPALTPPVESNAKRMARRYCWRSLHGVCSFVIGFF</sequence>
<comment type="caution">
    <text evidence="9">The sequence shown here is derived from an EMBL/GenBank/DDBJ whole genome shotgun (WGS) entry which is preliminary data.</text>
</comment>
<keyword evidence="10" id="KW-1185">Reference proteome</keyword>
<evidence type="ECO:0000256" key="4">
    <source>
        <dbReference type="ARBA" id="ARBA00022729"/>
    </source>
</evidence>
<evidence type="ECO:0008006" key="11">
    <source>
        <dbReference type="Google" id="ProtNLM"/>
    </source>
</evidence>
<comment type="subcellular location">
    <subcellularLocation>
        <location evidence="1">Secreted</location>
    </subcellularLocation>
</comment>
<dbReference type="GO" id="GO:0019838">
    <property type="term" value="F:growth factor binding"/>
    <property type="evidence" value="ECO:0007669"/>
    <property type="project" value="UniProtKB-KW"/>
</dbReference>
<protein>
    <recommendedName>
        <fullName evidence="11">Fibroblast growth factor binding protein 2</fullName>
    </recommendedName>
</protein>
<dbReference type="Pfam" id="PF06473">
    <property type="entry name" value="FGF-BP1"/>
    <property type="match status" value="1"/>
</dbReference>
<evidence type="ECO:0000313" key="9">
    <source>
        <dbReference type="EMBL" id="CAB1442337.1"/>
    </source>
</evidence>
<keyword evidence="5" id="KW-1015">Disulfide bond</keyword>
<dbReference type="InterPro" id="IPR010510">
    <property type="entry name" value="FGF1-bd"/>
</dbReference>
<dbReference type="Proteomes" id="UP001153269">
    <property type="component" value="Unassembled WGS sequence"/>
</dbReference>
<dbReference type="PANTHER" id="PTHR15258:SF1">
    <property type="entry name" value="FIBROBLAST GROWTH FACTOR-BINDING PROTEIN 2"/>
    <property type="match status" value="1"/>
</dbReference>
<accession>A0A9N7YXN6</accession>
<keyword evidence="6" id="KW-0340">Growth factor binding</keyword>
<dbReference type="GO" id="GO:0007267">
    <property type="term" value="P:cell-cell signaling"/>
    <property type="evidence" value="ECO:0007669"/>
    <property type="project" value="TreeGrafter"/>
</dbReference>
<organism evidence="9 10">
    <name type="scientific">Pleuronectes platessa</name>
    <name type="common">European plaice</name>
    <dbReference type="NCBI Taxonomy" id="8262"/>
    <lineage>
        <taxon>Eukaryota</taxon>
        <taxon>Metazoa</taxon>
        <taxon>Chordata</taxon>
        <taxon>Craniata</taxon>
        <taxon>Vertebrata</taxon>
        <taxon>Euteleostomi</taxon>
        <taxon>Actinopterygii</taxon>
        <taxon>Neopterygii</taxon>
        <taxon>Teleostei</taxon>
        <taxon>Neoteleostei</taxon>
        <taxon>Acanthomorphata</taxon>
        <taxon>Carangaria</taxon>
        <taxon>Pleuronectiformes</taxon>
        <taxon>Pleuronectoidei</taxon>
        <taxon>Pleuronectidae</taxon>
        <taxon>Pleuronectes</taxon>
    </lineage>
</organism>
<evidence type="ECO:0000256" key="2">
    <source>
        <dbReference type="ARBA" id="ARBA00008326"/>
    </source>
</evidence>
<evidence type="ECO:0000256" key="3">
    <source>
        <dbReference type="ARBA" id="ARBA00022525"/>
    </source>
</evidence>
<evidence type="ECO:0000313" key="10">
    <source>
        <dbReference type="Proteomes" id="UP001153269"/>
    </source>
</evidence>
<evidence type="ECO:0000256" key="6">
    <source>
        <dbReference type="ARBA" id="ARBA00023183"/>
    </source>
</evidence>
<feature type="compositionally biased region" description="Polar residues" evidence="7">
    <location>
        <begin position="128"/>
        <end position="143"/>
    </location>
</feature>
<reference evidence="9" key="1">
    <citation type="submission" date="2020-03" db="EMBL/GenBank/DDBJ databases">
        <authorList>
            <person name="Weist P."/>
        </authorList>
    </citation>
    <scope>NUCLEOTIDE SEQUENCE</scope>
</reference>
<evidence type="ECO:0000256" key="7">
    <source>
        <dbReference type="SAM" id="MobiDB-lite"/>
    </source>
</evidence>
<gene>
    <name evidence="9" type="ORF">PLEPLA_LOCUS30009</name>
</gene>
<dbReference type="EMBL" id="CADEAL010002824">
    <property type="protein sequence ID" value="CAB1442337.1"/>
    <property type="molecule type" value="Genomic_DNA"/>
</dbReference>
<name>A0A9N7YXN6_PLEPL</name>
<keyword evidence="4 8" id="KW-0732">Signal</keyword>
<dbReference type="GO" id="GO:0005576">
    <property type="term" value="C:extracellular region"/>
    <property type="evidence" value="ECO:0007669"/>
    <property type="project" value="UniProtKB-SubCell"/>
</dbReference>
<feature type="region of interest" description="Disordered" evidence="7">
    <location>
        <begin position="128"/>
        <end position="196"/>
    </location>
</feature>
<evidence type="ECO:0000256" key="1">
    <source>
        <dbReference type="ARBA" id="ARBA00004613"/>
    </source>
</evidence>
<feature type="signal peptide" evidence="8">
    <location>
        <begin position="1"/>
        <end position="21"/>
    </location>
</feature>
<keyword evidence="3" id="KW-0964">Secreted</keyword>
<dbReference type="PANTHER" id="PTHR15258">
    <property type="entry name" value="FGF BINDING PROTEIN-RELATED"/>
    <property type="match status" value="1"/>
</dbReference>
<dbReference type="AlphaFoldDB" id="A0A9N7YXN6"/>
<evidence type="ECO:0000256" key="8">
    <source>
        <dbReference type="SAM" id="SignalP"/>
    </source>
</evidence>
<proteinExistence type="inferred from homology"/>
<comment type="similarity">
    <text evidence="2">Belongs to the fibroblast growth factor-binding protein family.</text>
</comment>